<dbReference type="Pfam" id="PF03567">
    <property type="entry name" value="Sulfotransfer_2"/>
    <property type="match status" value="1"/>
</dbReference>
<name>A0A964BNZ5_9CYAN</name>
<dbReference type="RefSeq" id="WP_229639184.1">
    <property type="nucleotide sequence ID" value="NZ_JADWDC010000006.1"/>
</dbReference>
<dbReference type="PANTHER" id="PTHR12137:SF54">
    <property type="entry name" value="CARBOHYDRATE SULFOTRANSFERASE"/>
    <property type="match status" value="1"/>
</dbReference>
<keyword evidence="5" id="KW-0333">Golgi apparatus</keyword>
<gene>
    <name evidence="9" type="ORF">I4641_04040</name>
</gene>
<sequence>MIIADKKKAIFIHIEKTGGRSITKLLAPYISEKYRQKNSRMPGSGRGWGPTWHINPQHSRFSESLPILDNFNIKPQEYFKFAIVRNPYSRLLSVWLNKYRSPMDVHQTITNKLRFQIAKHTGIKKFPSQHFYEIYPDGSFKNFVLFIDYIVTNYSTEIARRYIGATDQYSYIENDRNLEFDLIGKLENINLDLAAINDQLQLTKGYEIPHLNKNDQSKNKKKFLEFYDDESIEIVNRLFVRDFKTFGYERLSSVAESQESQPKIGENISSREESFR</sequence>
<dbReference type="GO" id="GO:0016020">
    <property type="term" value="C:membrane"/>
    <property type="evidence" value="ECO:0007669"/>
    <property type="project" value="InterPro"/>
</dbReference>
<evidence type="ECO:0000313" key="9">
    <source>
        <dbReference type="EMBL" id="MCC0176151.1"/>
    </source>
</evidence>
<evidence type="ECO:0000256" key="8">
    <source>
        <dbReference type="SAM" id="MobiDB-lite"/>
    </source>
</evidence>
<protein>
    <submittedName>
        <fullName evidence="9">Sulfotransferase family 2 domain-containing protein</fullName>
    </submittedName>
</protein>
<dbReference type="InterPro" id="IPR027417">
    <property type="entry name" value="P-loop_NTPase"/>
</dbReference>
<keyword evidence="6" id="KW-0472">Membrane</keyword>
<proteinExistence type="predicted"/>
<comment type="caution">
    <text evidence="9">The sequence shown here is derived from an EMBL/GenBank/DDBJ whole genome shotgun (WGS) entry which is preliminary data.</text>
</comment>
<dbReference type="InterPro" id="IPR018011">
    <property type="entry name" value="Carb_sulfotrans_8-10"/>
</dbReference>
<evidence type="ECO:0000256" key="7">
    <source>
        <dbReference type="ARBA" id="ARBA00023180"/>
    </source>
</evidence>
<keyword evidence="10" id="KW-1185">Reference proteome</keyword>
<dbReference type="EMBL" id="JADWDC010000006">
    <property type="protein sequence ID" value="MCC0176151.1"/>
    <property type="molecule type" value="Genomic_DNA"/>
</dbReference>
<dbReference type="GO" id="GO:0016051">
    <property type="term" value="P:carbohydrate biosynthetic process"/>
    <property type="evidence" value="ECO:0007669"/>
    <property type="project" value="InterPro"/>
</dbReference>
<evidence type="ECO:0000256" key="6">
    <source>
        <dbReference type="ARBA" id="ARBA00023136"/>
    </source>
</evidence>
<dbReference type="AlphaFoldDB" id="A0A964BNZ5"/>
<dbReference type="Proteomes" id="UP000729733">
    <property type="component" value="Unassembled WGS sequence"/>
</dbReference>
<accession>A0A964BNZ5</accession>
<keyword evidence="4" id="KW-1133">Transmembrane helix</keyword>
<keyword evidence="3" id="KW-0812">Transmembrane</keyword>
<evidence type="ECO:0000313" key="10">
    <source>
        <dbReference type="Proteomes" id="UP000729733"/>
    </source>
</evidence>
<organism evidence="9 10">
    <name type="scientific">Waterburya agarophytonicola KI4</name>
    <dbReference type="NCBI Taxonomy" id="2874699"/>
    <lineage>
        <taxon>Bacteria</taxon>
        <taxon>Bacillati</taxon>
        <taxon>Cyanobacteriota</taxon>
        <taxon>Cyanophyceae</taxon>
        <taxon>Pleurocapsales</taxon>
        <taxon>Hyellaceae</taxon>
        <taxon>Waterburya</taxon>
        <taxon>Waterburya agarophytonicola</taxon>
    </lineage>
</organism>
<evidence type="ECO:0000256" key="3">
    <source>
        <dbReference type="ARBA" id="ARBA00022692"/>
    </source>
</evidence>
<feature type="region of interest" description="Disordered" evidence="8">
    <location>
        <begin position="255"/>
        <end position="276"/>
    </location>
</feature>
<dbReference type="Gene3D" id="3.40.50.300">
    <property type="entry name" value="P-loop containing nucleotide triphosphate hydrolases"/>
    <property type="match status" value="1"/>
</dbReference>
<comment type="subcellular location">
    <subcellularLocation>
        <location evidence="1">Golgi apparatus membrane</location>
        <topology evidence="1">Single-pass type II membrane protein</topology>
    </subcellularLocation>
</comment>
<dbReference type="InterPro" id="IPR005331">
    <property type="entry name" value="Sulfotransferase"/>
</dbReference>
<evidence type="ECO:0000256" key="1">
    <source>
        <dbReference type="ARBA" id="ARBA00004323"/>
    </source>
</evidence>
<keyword evidence="7" id="KW-0325">Glycoprotein</keyword>
<dbReference type="PANTHER" id="PTHR12137">
    <property type="entry name" value="CARBOHYDRATE SULFOTRANSFERASE"/>
    <property type="match status" value="1"/>
</dbReference>
<dbReference type="GO" id="GO:0008146">
    <property type="term" value="F:sulfotransferase activity"/>
    <property type="evidence" value="ECO:0007669"/>
    <property type="project" value="InterPro"/>
</dbReference>
<evidence type="ECO:0000256" key="4">
    <source>
        <dbReference type="ARBA" id="ARBA00022989"/>
    </source>
</evidence>
<reference evidence="9" key="1">
    <citation type="journal article" date="2021" name="Antonie Van Leeuwenhoek">
        <title>Draft genome and description of Waterburya agarophytonicola gen. nov. sp. nov. (Pleurocapsales, Cyanobacteria): a seaweed symbiont.</title>
        <authorList>
            <person name="Bonthond G."/>
            <person name="Shalygin S."/>
            <person name="Bayer T."/>
            <person name="Weinberger F."/>
        </authorList>
    </citation>
    <scope>NUCLEOTIDE SEQUENCE</scope>
    <source>
        <strain evidence="9">KI4</strain>
    </source>
</reference>
<keyword evidence="2" id="KW-0808">Transferase</keyword>
<evidence type="ECO:0000256" key="5">
    <source>
        <dbReference type="ARBA" id="ARBA00023034"/>
    </source>
</evidence>
<evidence type="ECO:0000256" key="2">
    <source>
        <dbReference type="ARBA" id="ARBA00022679"/>
    </source>
</evidence>